<dbReference type="Proteomes" id="UP001151760">
    <property type="component" value="Unassembled WGS sequence"/>
</dbReference>
<reference evidence="1" key="1">
    <citation type="journal article" date="2022" name="Int. J. Mol. Sci.">
        <title>Draft Genome of Tanacetum Coccineum: Genomic Comparison of Closely Related Tanacetum-Family Plants.</title>
        <authorList>
            <person name="Yamashiro T."/>
            <person name="Shiraishi A."/>
            <person name="Nakayama K."/>
            <person name="Satake H."/>
        </authorList>
    </citation>
    <scope>NUCLEOTIDE SEQUENCE</scope>
</reference>
<sequence>MWRVDLGRTVGEPFRLEFTSTAFGGRRAGCGDVMSPTGRTPMVGCTNPGGGQEDAIWAVGLSLVRCLWCLFYHTTAGSAQGRRTAASGGESWESTTWVGGVGRDRGGMVTTVLPEGPLIWAIWDELHRGKCHRRPWSSFWVKRRHGSLGGGEVGPGGAWGVVVVDGGELEQDGTRCRGFRRLEG</sequence>
<gene>
    <name evidence="1" type="ORF">Tco_1005364</name>
</gene>
<proteinExistence type="predicted"/>
<name>A0ABQ5FF72_9ASTR</name>
<accession>A0ABQ5FF72</accession>
<keyword evidence="2" id="KW-1185">Reference proteome</keyword>
<reference evidence="1" key="2">
    <citation type="submission" date="2022-01" db="EMBL/GenBank/DDBJ databases">
        <authorList>
            <person name="Yamashiro T."/>
            <person name="Shiraishi A."/>
            <person name="Satake H."/>
            <person name="Nakayama K."/>
        </authorList>
    </citation>
    <scope>NUCLEOTIDE SEQUENCE</scope>
</reference>
<dbReference type="EMBL" id="BQNB010017322">
    <property type="protein sequence ID" value="GJT61831.1"/>
    <property type="molecule type" value="Genomic_DNA"/>
</dbReference>
<evidence type="ECO:0000313" key="2">
    <source>
        <dbReference type="Proteomes" id="UP001151760"/>
    </source>
</evidence>
<comment type="caution">
    <text evidence="1">The sequence shown here is derived from an EMBL/GenBank/DDBJ whole genome shotgun (WGS) entry which is preliminary data.</text>
</comment>
<protein>
    <submittedName>
        <fullName evidence="1">Uncharacterized protein</fullName>
    </submittedName>
</protein>
<evidence type="ECO:0000313" key="1">
    <source>
        <dbReference type="EMBL" id="GJT61831.1"/>
    </source>
</evidence>
<organism evidence="1 2">
    <name type="scientific">Tanacetum coccineum</name>
    <dbReference type="NCBI Taxonomy" id="301880"/>
    <lineage>
        <taxon>Eukaryota</taxon>
        <taxon>Viridiplantae</taxon>
        <taxon>Streptophyta</taxon>
        <taxon>Embryophyta</taxon>
        <taxon>Tracheophyta</taxon>
        <taxon>Spermatophyta</taxon>
        <taxon>Magnoliopsida</taxon>
        <taxon>eudicotyledons</taxon>
        <taxon>Gunneridae</taxon>
        <taxon>Pentapetalae</taxon>
        <taxon>asterids</taxon>
        <taxon>campanulids</taxon>
        <taxon>Asterales</taxon>
        <taxon>Asteraceae</taxon>
        <taxon>Asteroideae</taxon>
        <taxon>Anthemideae</taxon>
        <taxon>Anthemidinae</taxon>
        <taxon>Tanacetum</taxon>
    </lineage>
</organism>